<name>A0A0G4FIB2_VITBC</name>
<protein>
    <recommendedName>
        <fullName evidence="5">Poly A polymerase head domain-containing protein</fullName>
    </recommendedName>
</protein>
<keyword evidence="3 4" id="KW-0694">RNA-binding</keyword>
<dbReference type="EMBL" id="CDMY01000446">
    <property type="protein sequence ID" value="CEM13220.1"/>
    <property type="molecule type" value="Genomic_DNA"/>
</dbReference>
<evidence type="ECO:0000313" key="6">
    <source>
        <dbReference type="EMBL" id="CEM13220.1"/>
    </source>
</evidence>
<keyword evidence="2 4" id="KW-0808">Transferase</keyword>
<evidence type="ECO:0000256" key="3">
    <source>
        <dbReference type="ARBA" id="ARBA00022884"/>
    </source>
</evidence>
<dbReference type="STRING" id="1169540.A0A0G4FIB2"/>
<reference evidence="6 7" key="1">
    <citation type="submission" date="2014-11" db="EMBL/GenBank/DDBJ databases">
        <authorList>
            <person name="Zhu J."/>
            <person name="Qi W."/>
            <person name="Song R."/>
        </authorList>
    </citation>
    <scope>NUCLEOTIDE SEQUENCE [LARGE SCALE GENOMIC DNA]</scope>
</reference>
<dbReference type="InParanoid" id="A0A0G4FIB2"/>
<comment type="similarity">
    <text evidence="1 4">Belongs to the tRNA nucleotidyltransferase/poly(A) polymerase family.</text>
</comment>
<dbReference type="AlphaFoldDB" id="A0A0G4FIB2"/>
<dbReference type="InterPro" id="IPR043519">
    <property type="entry name" value="NT_sf"/>
</dbReference>
<dbReference type="GO" id="GO:0052929">
    <property type="term" value="F:ATP:3'-cytidine-cytidine-tRNA adenylyltransferase activity"/>
    <property type="evidence" value="ECO:0007669"/>
    <property type="project" value="TreeGrafter"/>
</dbReference>
<evidence type="ECO:0000313" key="7">
    <source>
        <dbReference type="Proteomes" id="UP000041254"/>
    </source>
</evidence>
<dbReference type="VEuPathDB" id="CryptoDB:Vbra_9229"/>
<organism evidence="6 7">
    <name type="scientific">Vitrella brassicaformis (strain CCMP3155)</name>
    <dbReference type="NCBI Taxonomy" id="1169540"/>
    <lineage>
        <taxon>Eukaryota</taxon>
        <taxon>Sar</taxon>
        <taxon>Alveolata</taxon>
        <taxon>Colpodellida</taxon>
        <taxon>Vitrellaceae</taxon>
        <taxon>Vitrella</taxon>
    </lineage>
</organism>
<dbReference type="Pfam" id="PF01743">
    <property type="entry name" value="PolyA_pol"/>
    <property type="match status" value="1"/>
</dbReference>
<dbReference type="PANTHER" id="PTHR13734:SF5">
    <property type="entry name" value="CCA TRNA NUCLEOTIDYLTRANSFERASE, MITOCHONDRIAL"/>
    <property type="match status" value="1"/>
</dbReference>
<dbReference type="CDD" id="cd05398">
    <property type="entry name" value="NT_ClassII-CCAase"/>
    <property type="match status" value="1"/>
</dbReference>
<evidence type="ECO:0000256" key="1">
    <source>
        <dbReference type="ARBA" id="ARBA00007265"/>
    </source>
</evidence>
<feature type="domain" description="Poly A polymerase head" evidence="5">
    <location>
        <begin position="131"/>
        <end position="259"/>
    </location>
</feature>
<dbReference type="GO" id="GO:0003723">
    <property type="term" value="F:RNA binding"/>
    <property type="evidence" value="ECO:0007669"/>
    <property type="project" value="UniProtKB-KW"/>
</dbReference>
<dbReference type="Gene3D" id="3.30.460.10">
    <property type="entry name" value="Beta Polymerase, domain 2"/>
    <property type="match status" value="1"/>
</dbReference>
<dbReference type="SUPFAM" id="SSF81301">
    <property type="entry name" value="Nucleotidyltransferase"/>
    <property type="match status" value="1"/>
</dbReference>
<dbReference type="GO" id="GO:0001680">
    <property type="term" value="P:tRNA 3'-terminal CCA addition"/>
    <property type="evidence" value="ECO:0007669"/>
    <property type="project" value="TreeGrafter"/>
</dbReference>
<keyword evidence="7" id="KW-1185">Reference proteome</keyword>
<dbReference type="OrthoDB" id="445712at2759"/>
<proteinExistence type="inferred from homology"/>
<gene>
    <name evidence="6" type="ORF">Vbra_9229</name>
</gene>
<evidence type="ECO:0000256" key="2">
    <source>
        <dbReference type="ARBA" id="ARBA00022679"/>
    </source>
</evidence>
<dbReference type="InterPro" id="IPR002646">
    <property type="entry name" value="PolA_pol_head_dom"/>
</dbReference>
<sequence>MSRLRSHDWTALLHLRRIFLILTLAFVSQARRIISSSPRLREAFVSPFVPPSTRASRFSLSATPSSSAFAEVPSSPRLRYRPRIMTDTNEPLPSPSRLSHELRLTKLTKLEESLFELLLNVVKDQGLETTLRVAGGWVRDKLLGKDTASPDIDIALDNMLGLKFAEHVNDWLAAKGESPHKIGVIARNPDQSKHLETATVKLMGVSVDFVNLRTETYTEDSRIPKIDIGTPKEDAERRDFTFNALFYNLNDKKVEDFTGTESHRAARRETGFGDVMGRG</sequence>
<dbReference type="GO" id="GO:0052927">
    <property type="term" value="F:CC tRNA cytidylyltransferase activity"/>
    <property type="evidence" value="ECO:0007669"/>
    <property type="project" value="TreeGrafter"/>
</dbReference>
<evidence type="ECO:0000256" key="4">
    <source>
        <dbReference type="RuleBase" id="RU003953"/>
    </source>
</evidence>
<accession>A0A0G4FIB2</accession>
<dbReference type="PhylomeDB" id="A0A0G4FIB2"/>
<dbReference type="PANTHER" id="PTHR13734">
    <property type="entry name" value="TRNA-NUCLEOTIDYLTRANSFERASE"/>
    <property type="match status" value="1"/>
</dbReference>
<dbReference type="GO" id="GO:0005739">
    <property type="term" value="C:mitochondrion"/>
    <property type="evidence" value="ECO:0007669"/>
    <property type="project" value="UniProtKB-ARBA"/>
</dbReference>
<dbReference type="Proteomes" id="UP000041254">
    <property type="component" value="Unassembled WGS sequence"/>
</dbReference>
<evidence type="ECO:0000259" key="5">
    <source>
        <dbReference type="Pfam" id="PF01743"/>
    </source>
</evidence>
<dbReference type="FunFam" id="3.30.460.10:FF:000019">
    <property type="entry name" value="tRNA nucleotidyltransferase cca2"/>
    <property type="match status" value="1"/>
</dbReference>